<dbReference type="AlphaFoldDB" id="A0A7L6N374"/>
<dbReference type="PANTHER" id="PTHR18964">
    <property type="entry name" value="ROK (REPRESSOR, ORF, KINASE) FAMILY"/>
    <property type="match status" value="1"/>
</dbReference>
<name>A0A7L6N374_9MOLU</name>
<keyword evidence="2" id="KW-0808">Transferase</keyword>
<dbReference type="NCBIfam" id="NF007251">
    <property type="entry name" value="PRK09698.1"/>
    <property type="match status" value="1"/>
</dbReference>
<keyword evidence="3" id="KW-1185">Reference proteome</keyword>
<dbReference type="GO" id="GO:0008787">
    <property type="term" value="F:D-allose kinase activity"/>
    <property type="evidence" value="ECO:0007669"/>
    <property type="project" value="UniProtKB-EC"/>
</dbReference>
<dbReference type="EC" id="2.7.1.55" evidence="2"/>
<dbReference type="Pfam" id="PF00480">
    <property type="entry name" value="ROK"/>
    <property type="match status" value="1"/>
</dbReference>
<dbReference type="KEGG" id="tbk:HF295_07105"/>
<sequence>MTKVLGIDIGGTHLRWGIVEDKNVLCVEKIKSKDIDDFVEYISKIALDHPEIDVISIGIPGIVNNHKIMNVPNVEKLNVYDLKDQIEERTKKLVLIHRDVRLLFAYDLERLSLEDKPYVLAFYLGTGIGNVIKVEGQIVKGRHGFSAELGHIPITGNDKICGCGKVGCAETIVSGKALLELFHSKKLSGDFSDIFIQHKNHPLIHEFIEAFARIIAIEMNILDATTLIIGGGVANMIGFPQGKLNRLLASHLRSEELIAGLNIHYVDDSPMNSMIGASLIAKEYINENSHR</sequence>
<dbReference type="Gene3D" id="3.30.420.40">
    <property type="match status" value="2"/>
</dbReference>
<dbReference type="InterPro" id="IPR043129">
    <property type="entry name" value="ATPase_NBD"/>
</dbReference>
<protein>
    <submittedName>
        <fullName evidence="2">Allose kinase</fullName>
        <ecNumber evidence="2">2.7.1.55</ecNumber>
    </submittedName>
</protein>
<evidence type="ECO:0000313" key="2">
    <source>
        <dbReference type="EMBL" id="QLY40623.1"/>
    </source>
</evidence>
<gene>
    <name evidence="2" type="primary">alsK</name>
    <name evidence="2" type="ORF">HF295_07105</name>
</gene>
<reference evidence="2 3" key="1">
    <citation type="submission" date="2020-04" db="EMBL/GenBank/DDBJ databases">
        <authorList>
            <person name="Zheng R.K."/>
            <person name="Sun C.M."/>
        </authorList>
    </citation>
    <scope>NUCLEOTIDE SEQUENCE [LARGE SCALE GENOMIC DNA]</scope>
    <source>
        <strain evidence="3">zrk29</strain>
    </source>
</reference>
<organism evidence="2 3">
    <name type="scientific">Hujiaoplasma nucleasis</name>
    <dbReference type="NCBI Taxonomy" id="2725268"/>
    <lineage>
        <taxon>Bacteria</taxon>
        <taxon>Bacillati</taxon>
        <taxon>Mycoplasmatota</taxon>
        <taxon>Mollicutes</taxon>
        <taxon>Candidatus Izemoplasmatales</taxon>
        <taxon>Hujiaoplasmataceae</taxon>
        <taxon>Hujiaoplasma</taxon>
    </lineage>
</organism>
<accession>A0A7L6N374</accession>
<keyword evidence="2" id="KW-0418">Kinase</keyword>
<dbReference type="SUPFAM" id="SSF53067">
    <property type="entry name" value="Actin-like ATPase domain"/>
    <property type="match status" value="1"/>
</dbReference>
<proteinExistence type="inferred from homology"/>
<comment type="similarity">
    <text evidence="1">Belongs to the ROK (NagC/XylR) family.</text>
</comment>
<dbReference type="PANTHER" id="PTHR18964:SF174">
    <property type="entry name" value="D-ALLOSE KINASE-RELATED"/>
    <property type="match status" value="1"/>
</dbReference>
<dbReference type="Proteomes" id="UP000512167">
    <property type="component" value="Chromosome"/>
</dbReference>
<dbReference type="InterPro" id="IPR000600">
    <property type="entry name" value="ROK"/>
</dbReference>
<evidence type="ECO:0000313" key="3">
    <source>
        <dbReference type="Proteomes" id="UP000512167"/>
    </source>
</evidence>
<dbReference type="RefSeq" id="WP_312031469.1">
    <property type="nucleotide sequence ID" value="NZ_CP051151.1"/>
</dbReference>
<dbReference type="EMBL" id="CP051151">
    <property type="protein sequence ID" value="QLY40623.1"/>
    <property type="molecule type" value="Genomic_DNA"/>
</dbReference>
<evidence type="ECO:0000256" key="1">
    <source>
        <dbReference type="ARBA" id="ARBA00006479"/>
    </source>
</evidence>